<dbReference type="STRING" id="758825.SAMN02982985_03022"/>
<dbReference type="InterPro" id="IPR004358">
    <property type="entry name" value="Sig_transdc_His_kin-like_C"/>
</dbReference>
<keyword evidence="7" id="KW-0547">Nucleotide-binding</keyword>
<evidence type="ECO:0000256" key="11">
    <source>
        <dbReference type="ARBA" id="ARBA00023012"/>
    </source>
</evidence>
<keyword evidence="10 13" id="KW-1133">Transmembrane helix</keyword>
<dbReference type="SUPFAM" id="SSF55874">
    <property type="entry name" value="ATPase domain of HSP90 chaperone/DNA topoisomerase II/histidine kinase"/>
    <property type="match status" value="1"/>
</dbReference>
<keyword evidence="17" id="KW-1185">Reference proteome</keyword>
<dbReference type="RefSeq" id="WP_093388528.1">
    <property type="nucleotide sequence ID" value="NZ_FOTW01000014.1"/>
</dbReference>
<evidence type="ECO:0000259" key="15">
    <source>
        <dbReference type="PROSITE" id="PS50885"/>
    </source>
</evidence>
<keyword evidence="5" id="KW-0808">Transferase</keyword>
<dbReference type="GO" id="GO:0000155">
    <property type="term" value="F:phosphorelay sensor kinase activity"/>
    <property type="evidence" value="ECO:0007669"/>
    <property type="project" value="InterPro"/>
</dbReference>
<keyword evidence="9" id="KW-0067">ATP-binding</keyword>
<evidence type="ECO:0000256" key="9">
    <source>
        <dbReference type="ARBA" id="ARBA00022840"/>
    </source>
</evidence>
<dbReference type="PANTHER" id="PTHR45436:SF14">
    <property type="entry name" value="SENSOR PROTEIN QSEC"/>
    <property type="match status" value="1"/>
</dbReference>
<evidence type="ECO:0000256" key="3">
    <source>
        <dbReference type="ARBA" id="ARBA00012438"/>
    </source>
</evidence>
<evidence type="ECO:0000256" key="5">
    <source>
        <dbReference type="ARBA" id="ARBA00022679"/>
    </source>
</evidence>
<accession>A0A1I4NNL4</accession>
<evidence type="ECO:0000313" key="16">
    <source>
        <dbReference type="EMBL" id="SFM17122.1"/>
    </source>
</evidence>
<dbReference type="SUPFAM" id="SSF47384">
    <property type="entry name" value="Homodimeric domain of signal transducing histidine kinase"/>
    <property type="match status" value="1"/>
</dbReference>
<keyword evidence="11" id="KW-0902">Two-component regulatory system</keyword>
<dbReference type="PRINTS" id="PR00344">
    <property type="entry name" value="BCTRLSENSOR"/>
</dbReference>
<dbReference type="InterPro" id="IPR003594">
    <property type="entry name" value="HATPase_dom"/>
</dbReference>
<dbReference type="PANTHER" id="PTHR45436">
    <property type="entry name" value="SENSOR HISTIDINE KINASE YKOH"/>
    <property type="match status" value="1"/>
</dbReference>
<dbReference type="InterPro" id="IPR036890">
    <property type="entry name" value="HATPase_C_sf"/>
</dbReference>
<dbReference type="InterPro" id="IPR050428">
    <property type="entry name" value="TCS_sensor_his_kinase"/>
</dbReference>
<feature type="domain" description="HAMP" evidence="15">
    <location>
        <begin position="188"/>
        <end position="240"/>
    </location>
</feature>
<dbReference type="Gene3D" id="1.10.287.130">
    <property type="match status" value="1"/>
</dbReference>
<evidence type="ECO:0000256" key="2">
    <source>
        <dbReference type="ARBA" id="ARBA00004141"/>
    </source>
</evidence>
<feature type="transmembrane region" description="Helical" evidence="13">
    <location>
        <begin position="168"/>
        <end position="187"/>
    </location>
</feature>
<dbReference type="EMBL" id="FOTW01000014">
    <property type="protein sequence ID" value="SFM17122.1"/>
    <property type="molecule type" value="Genomic_DNA"/>
</dbReference>
<feature type="transmembrane region" description="Helical" evidence="13">
    <location>
        <begin position="20"/>
        <end position="38"/>
    </location>
</feature>
<evidence type="ECO:0000256" key="6">
    <source>
        <dbReference type="ARBA" id="ARBA00022692"/>
    </source>
</evidence>
<dbReference type="InterPro" id="IPR036097">
    <property type="entry name" value="HisK_dim/P_sf"/>
</dbReference>
<name>A0A1I4NNL4_9BURK</name>
<dbReference type="CDD" id="cd00075">
    <property type="entry name" value="HATPase"/>
    <property type="match status" value="1"/>
</dbReference>
<evidence type="ECO:0000256" key="13">
    <source>
        <dbReference type="SAM" id="Phobius"/>
    </source>
</evidence>
<evidence type="ECO:0000256" key="8">
    <source>
        <dbReference type="ARBA" id="ARBA00022777"/>
    </source>
</evidence>
<protein>
    <recommendedName>
        <fullName evidence="3">histidine kinase</fullName>
        <ecNumber evidence="3">2.7.13.3</ecNumber>
    </recommendedName>
</protein>
<sequence>MAPIERLRHCLRPTLVRRVLLVQLMAVALTWLLLLVYLSSEFFDSHSMDRDLVAMGGTVAASVAAAGSEAEARVALDASAAMLHNAYRINEIPGVRLLQLADGQGRRLHTAPAGVGVALPGDSARLTTLLIDGHQYRVFQRGAGPWQVTVAQPLIAKSWAVRMVAGDLAFDMVIAFPLFLLPIWIGVARGMRPLRALSERIAARGADDLRPLGIDSRYAELKPLASAIDSLLAQLGHKVQRERAFVQDAAHELRTPMAVISAQAHALARADDPRQRADAEQRLDRAIGRASHLVQQLLELAQIDREQAPASAPFDLAQLVRQELAQLAPAAMARDIELSLEAPDSLAQALELHAFQSVLQNLLTNALRYVHSGGEVVVELARRDGALVLSVADNGPGIAPAERELVFERFYRGAGHDAAGTGLGLAIATQAAARLGGRLTLGPGLGGAGCTFTARFPA</sequence>
<evidence type="ECO:0000256" key="12">
    <source>
        <dbReference type="ARBA" id="ARBA00023136"/>
    </source>
</evidence>
<organism evidence="16 17">
    <name type="scientific">Rugamonas rubra</name>
    <dbReference type="NCBI Taxonomy" id="758825"/>
    <lineage>
        <taxon>Bacteria</taxon>
        <taxon>Pseudomonadati</taxon>
        <taxon>Pseudomonadota</taxon>
        <taxon>Betaproteobacteria</taxon>
        <taxon>Burkholderiales</taxon>
        <taxon>Oxalobacteraceae</taxon>
        <taxon>Telluria group</taxon>
        <taxon>Rugamonas</taxon>
    </lineage>
</organism>
<dbReference type="InterPro" id="IPR003661">
    <property type="entry name" value="HisK_dim/P_dom"/>
</dbReference>
<dbReference type="SMART" id="SM00388">
    <property type="entry name" value="HisKA"/>
    <property type="match status" value="1"/>
</dbReference>
<dbReference type="PROSITE" id="PS50109">
    <property type="entry name" value="HIS_KIN"/>
    <property type="match status" value="1"/>
</dbReference>
<dbReference type="InterPro" id="IPR003660">
    <property type="entry name" value="HAMP_dom"/>
</dbReference>
<evidence type="ECO:0000256" key="4">
    <source>
        <dbReference type="ARBA" id="ARBA00022553"/>
    </source>
</evidence>
<dbReference type="Pfam" id="PF00512">
    <property type="entry name" value="HisKA"/>
    <property type="match status" value="1"/>
</dbReference>
<dbReference type="OrthoDB" id="8583694at2"/>
<dbReference type="Pfam" id="PF02518">
    <property type="entry name" value="HATPase_c"/>
    <property type="match status" value="1"/>
</dbReference>
<gene>
    <name evidence="16" type="ORF">SAMN02982985_03022</name>
</gene>
<proteinExistence type="predicted"/>
<dbReference type="Gene3D" id="3.30.565.10">
    <property type="entry name" value="Histidine kinase-like ATPase, C-terminal domain"/>
    <property type="match status" value="1"/>
</dbReference>
<dbReference type="GO" id="GO:0005524">
    <property type="term" value="F:ATP binding"/>
    <property type="evidence" value="ECO:0007669"/>
    <property type="project" value="UniProtKB-KW"/>
</dbReference>
<evidence type="ECO:0000313" key="17">
    <source>
        <dbReference type="Proteomes" id="UP000199470"/>
    </source>
</evidence>
<evidence type="ECO:0000256" key="7">
    <source>
        <dbReference type="ARBA" id="ARBA00022741"/>
    </source>
</evidence>
<evidence type="ECO:0000259" key="14">
    <source>
        <dbReference type="PROSITE" id="PS50109"/>
    </source>
</evidence>
<dbReference type="Proteomes" id="UP000199470">
    <property type="component" value="Unassembled WGS sequence"/>
</dbReference>
<dbReference type="EC" id="2.7.13.3" evidence="3"/>
<evidence type="ECO:0000256" key="10">
    <source>
        <dbReference type="ARBA" id="ARBA00022989"/>
    </source>
</evidence>
<dbReference type="AlphaFoldDB" id="A0A1I4NNL4"/>
<dbReference type="SMART" id="SM00387">
    <property type="entry name" value="HATPase_c"/>
    <property type="match status" value="1"/>
</dbReference>
<dbReference type="PROSITE" id="PS50885">
    <property type="entry name" value="HAMP"/>
    <property type="match status" value="1"/>
</dbReference>
<dbReference type="GO" id="GO:0005886">
    <property type="term" value="C:plasma membrane"/>
    <property type="evidence" value="ECO:0007669"/>
    <property type="project" value="TreeGrafter"/>
</dbReference>
<reference evidence="16 17" key="1">
    <citation type="submission" date="2016-10" db="EMBL/GenBank/DDBJ databases">
        <authorList>
            <person name="de Groot N.N."/>
        </authorList>
    </citation>
    <scope>NUCLEOTIDE SEQUENCE [LARGE SCALE GENOMIC DNA]</scope>
    <source>
        <strain evidence="16 17">ATCC 43154</strain>
    </source>
</reference>
<dbReference type="InterPro" id="IPR005467">
    <property type="entry name" value="His_kinase_dom"/>
</dbReference>
<keyword evidence="8 16" id="KW-0418">Kinase</keyword>
<comment type="subcellular location">
    <subcellularLocation>
        <location evidence="2">Membrane</location>
        <topology evidence="2">Multi-pass membrane protein</topology>
    </subcellularLocation>
</comment>
<keyword evidence="6 13" id="KW-0812">Transmembrane</keyword>
<evidence type="ECO:0000256" key="1">
    <source>
        <dbReference type="ARBA" id="ARBA00000085"/>
    </source>
</evidence>
<dbReference type="CDD" id="cd00082">
    <property type="entry name" value="HisKA"/>
    <property type="match status" value="1"/>
</dbReference>
<comment type="catalytic activity">
    <reaction evidence="1">
        <text>ATP + protein L-histidine = ADP + protein N-phospho-L-histidine.</text>
        <dbReference type="EC" id="2.7.13.3"/>
    </reaction>
</comment>
<keyword evidence="12 13" id="KW-0472">Membrane</keyword>
<feature type="domain" description="Histidine kinase" evidence="14">
    <location>
        <begin position="248"/>
        <end position="458"/>
    </location>
</feature>
<keyword evidence="4" id="KW-0597">Phosphoprotein</keyword>